<evidence type="ECO:0000256" key="1">
    <source>
        <dbReference type="ARBA" id="ARBA00003236"/>
    </source>
</evidence>
<feature type="domain" description="NodB homology" evidence="5">
    <location>
        <begin position="22"/>
        <end position="292"/>
    </location>
</feature>
<dbReference type="SUPFAM" id="SSF88713">
    <property type="entry name" value="Glycoside hydrolase/deacetylase"/>
    <property type="match status" value="1"/>
</dbReference>
<dbReference type="Proteomes" id="UP001158087">
    <property type="component" value="Unassembled WGS sequence"/>
</dbReference>
<name>A0AA42H1Q0_9HYPH</name>
<dbReference type="Gene3D" id="3.20.20.370">
    <property type="entry name" value="Glycoside hydrolase/deacetylase"/>
    <property type="match status" value="1"/>
</dbReference>
<dbReference type="PANTHER" id="PTHR47561:SF1">
    <property type="entry name" value="POLYSACCHARIDE DEACETYLASE FAMILY PROTEIN (AFU_ORTHOLOGUE AFUA_6G05030)"/>
    <property type="match status" value="1"/>
</dbReference>
<evidence type="ECO:0000256" key="4">
    <source>
        <dbReference type="ARBA" id="ARBA00032976"/>
    </source>
</evidence>
<evidence type="ECO:0000256" key="2">
    <source>
        <dbReference type="ARBA" id="ARBA00010973"/>
    </source>
</evidence>
<organism evidence="6 7">
    <name type="scientific">Brucella intermedia GD04153</name>
    <dbReference type="NCBI Taxonomy" id="2975438"/>
    <lineage>
        <taxon>Bacteria</taxon>
        <taxon>Pseudomonadati</taxon>
        <taxon>Pseudomonadota</taxon>
        <taxon>Alphaproteobacteria</taxon>
        <taxon>Hyphomicrobiales</taxon>
        <taxon>Brucellaceae</taxon>
        <taxon>Brucella/Ochrobactrum group</taxon>
        <taxon>Brucella</taxon>
    </lineage>
</organism>
<dbReference type="CDD" id="cd10938">
    <property type="entry name" value="CE4_HpPgdA_like"/>
    <property type="match status" value="1"/>
</dbReference>
<evidence type="ECO:0000256" key="3">
    <source>
        <dbReference type="ARBA" id="ARBA00020071"/>
    </source>
</evidence>
<protein>
    <recommendedName>
        <fullName evidence="3">Chitooligosaccharide deacetylase</fullName>
    </recommendedName>
    <alternativeName>
        <fullName evidence="4">Nodulation protein B</fullName>
    </alternativeName>
</protein>
<dbReference type="Pfam" id="PF01522">
    <property type="entry name" value="Polysacc_deac_1"/>
    <property type="match status" value="1"/>
</dbReference>
<dbReference type="InterPro" id="IPR011330">
    <property type="entry name" value="Glyco_hydro/deAcase_b/a-brl"/>
</dbReference>
<dbReference type="InterPro" id="IPR002509">
    <property type="entry name" value="NODB_dom"/>
</dbReference>
<comment type="caution">
    <text evidence="6">The sequence shown here is derived from an EMBL/GenBank/DDBJ whole genome shotgun (WGS) entry which is preliminary data.</text>
</comment>
<comment type="function">
    <text evidence="1">Is involved in generating a small heat-stable compound (Nod), an acylated oligomer of N-acetylglucosamine, that stimulates mitosis in various plant protoplasts.</text>
</comment>
<evidence type="ECO:0000313" key="6">
    <source>
        <dbReference type="EMBL" id="MDH0127051.1"/>
    </source>
</evidence>
<dbReference type="InterPro" id="IPR037950">
    <property type="entry name" value="PgdA-like"/>
</dbReference>
<sequence length="292" mass="33476">MLNLDPIPTESPCVRWPNNYRSSVALAFDVDGPTGDAMLDGTLLQNPRYFTEGAFGPWRALPRLLDLLDEHHLTATFFIPTWVVNNWTEQCIEIVRAGHEVGYHGHIHECFIDLTVQEQQAVMTTSREIFQTKLGVTPTGFRTPSGDWSRDTADILADFGVTYSSSMRGDDRPYFHTKQNGDRGLVEIPGRWDIDDYTALAYFEDPDFPSGQDRISDYEQVARNWIREFEGFHSEGLCWTTILHPKVCAKPGRLEILNRLFAAIRSHDDVWATTCGEIARWWIHQTDREIEL</sequence>
<dbReference type="GO" id="GO:0005975">
    <property type="term" value="P:carbohydrate metabolic process"/>
    <property type="evidence" value="ECO:0007669"/>
    <property type="project" value="InterPro"/>
</dbReference>
<evidence type="ECO:0000259" key="5">
    <source>
        <dbReference type="PROSITE" id="PS51677"/>
    </source>
</evidence>
<gene>
    <name evidence="6" type="ORF">N7376_24080</name>
</gene>
<dbReference type="GO" id="GO:0016810">
    <property type="term" value="F:hydrolase activity, acting on carbon-nitrogen (but not peptide) bonds"/>
    <property type="evidence" value="ECO:0007669"/>
    <property type="project" value="InterPro"/>
</dbReference>
<dbReference type="AlphaFoldDB" id="A0AA42H1Q0"/>
<proteinExistence type="inferred from homology"/>
<dbReference type="EMBL" id="JAODYY010000024">
    <property type="protein sequence ID" value="MDH0127051.1"/>
    <property type="molecule type" value="Genomic_DNA"/>
</dbReference>
<evidence type="ECO:0000313" key="7">
    <source>
        <dbReference type="Proteomes" id="UP001158087"/>
    </source>
</evidence>
<reference evidence="6" key="1">
    <citation type="submission" date="2022-09" db="EMBL/GenBank/DDBJ databases">
        <title>Intensive care unit water sources are persistently colonized with multi-drug resistant bacteria and are the site of extensive horizontal gene transfer of antibiotic resistance genes.</title>
        <authorList>
            <person name="Diorio-Toth L."/>
        </authorList>
    </citation>
    <scope>NUCLEOTIDE SEQUENCE</scope>
    <source>
        <strain evidence="6">GD04153</strain>
    </source>
</reference>
<dbReference type="PROSITE" id="PS51677">
    <property type="entry name" value="NODB"/>
    <property type="match status" value="1"/>
</dbReference>
<accession>A0AA42H1Q0</accession>
<comment type="similarity">
    <text evidence="2">Belongs to the polysaccharide deacetylase family.</text>
</comment>
<dbReference type="PANTHER" id="PTHR47561">
    <property type="entry name" value="POLYSACCHARIDE DEACETYLASE FAMILY PROTEIN (AFU_ORTHOLOGUE AFUA_6G05030)"/>
    <property type="match status" value="1"/>
</dbReference>